<evidence type="ECO:0000313" key="1">
    <source>
        <dbReference type="EMBL" id="KAF2035929.1"/>
    </source>
</evidence>
<gene>
    <name evidence="1" type="ORF">EK21DRAFT_106767</name>
</gene>
<sequence length="196" mass="22699">MARNPRSMKGPPGLIPDHWCLALARLNQIRSPLLRVPTEMRSKISHLVMKTANRDWFPLDHFDWNRLEYARNCLQLFSETAAEYLELKTKPLYTSIIVPRNDAQAHKLISGLAPAQVLMAKHIKVQWGIFEQGLLNREPHGGRNFLSLEKVAIIGWPPSYPRSGLILSRPFDAYERRKPRIEEWAGDQVEFIYCRS</sequence>
<protein>
    <submittedName>
        <fullName evidence="1">Uncharacterized protein</fullName>
    </submittedName>
</protein>
<name>A0A9P4HKH0_9PLEO</name>
<dbReference type="OrthoDB" id="3795724at2759"/>
<evidence type="ECO:0000313" key="2">
    <source>
        <dbReference type="Proteomes" id="UP000799777"/>
    </source>
</evidence>
<proteinExistence type="predicted"/>
<organism evidence="1 2">
    <name type="scientific">Setomelanomma holmii</name>
    <dbReference type="NCBI Taxonomy" id="210430"/>
    <lineage>
        <taxon>Eukaryota</taxon>
        <taxon>Fungi</taxon>
        <taxon>Dikarya</taxon>
        <taxon>Ascomycota</taxon>
        <taxon>Pezizomycotina</taxon>
        <taxon>Dothideomycetes</taxon>
        <taxon>Pleosporomycetidae</taxon>
        <taxon>Pleosporales</taxon>
        <taxon>Pleosporineae</taxon>
        <taxon>Phaeosphaeriaceae</taxon>
        <taxon>Setomelanomma</taxon>
    </lineage>
</organism>
<dbReference type="EMBL" id="ML978156">
    <property type="protein sequence ID" value="KAF2035929.1"/>
    <property type="molecule type" value="Genomic_DNA"/>
</dbReference>
<reference evidence="1" key="1">
    <citation type="journal article" date="2020" name="Stud. Mycol.">
        <title>101 Dothideomycetes genomes: a test case for predicting lifestyles and emergence of pathogens.</title>
        <authorList>
            <person name="Haridas S."/>
            <person name="Albert R."/>
            <person name="Binder M."/>
            <person name="Bloem J."/>
            <person name="Labutti K."/>
            <person name="Salamov A."/>
            <person name="Andreopoulos B."/>
            <person name="Baker S."/>
            <person name="Barry K."/>
            <person name="Bills G."/>
            <person name="Bluhm B."/>
            <person name="Cannon C."/>
            <person name="Castanera R."/>
            <person name="Culley D."/>
            <person name="Daum C."/>
            <person name="Ezra D."/>
            <person name="Gonzalez J."/>
            <person name="Henrissat B."/>
            <person name="Kuo A."/>
            <person name="Liang C."/>
            <person name="Lipzen A."/>
            <person name="Lutzoni F."/>
            <person name="Magnuson J."/>
            <person name="Mondo S."/>
            <person name="Nolan M."/>
            <person name="Ohm R."/>
            <person name="Pangilinan J."/>
            <person name="Park H.-J."/>
            <person name="Ramirez L."/>
            <person name="Alfaro M."/>
            <person name="Sun H."/>
            <person name="Tritt A."/>
            <person name="Yoshinaga Y."/>
            <person name="Zwiers L.-H."/>
            <person name="Turgeon B."/>
            <person name="Goodwin S."/>
            <person name="Spatafora J."/>
            <person name="Crous P."/>
            <person name="Grigoriev I."/>
        </authorList>
    </citation>
    <scope>NUCLEOTIDE SEQUENCE</scope>
    <source>
        <strain evidence="1">CBS 110217</strain>
    </source>
</reference>
<accession>A0A9P4HKH0</accession>
<comment type="caution">
    <text evidence="1">The sequence shown here is derived from an EMBL/GenBank/DDBJ whole genome shotgun (WGS) entry which is preliminary data.</text>
</comment>
<keyword evidence="2" id="KW-1185">Reference proteome</keyword>
<dbReference type="Proteomes" id="UP000799777">
    <property type="component" value="Unassembled WGS sequence"/>
</dbReference>
<dbReference type="AlphaFoldDB" id="A0A9P4HKH0"/>